<feature type="region of interest" description="Disordered" evidence="1">
    <location>
        <begin position="24"/>
        <end position="46"/>
    </location>
</feature>
<organism evidence="2">
    <name type="scientific">Wolbachia endosymbiont of Oeneis ivallda</name>
    <dbReference type="NCBI Taxonomy" id="3171168"/>
    <lineage>
        <taxon>Bacteria</taxon>
        <taxon>Pseudomonadati</taxon>
        <taxon>Pseudomonadota</taxon>
        <taxon>Alphaproteobacteria</taxon>
        <taxon>Rickettsiales</taxon>
        <taxon>Anaplasmataceae</taxon>
        <taxon>Wolbachieae</taxon>
        <taxon>Wolbachia</taxon>
    </lineage>
</organism>
<evidence type="ECO:0008006" key="3">
    <source>
        <dbReference type="Google" id="ProtNLM"/>
    </source>
</evidence>
<evidence type="ECO:0000313" key="2">
    <source>
        <dbReference type="EMBL" id="XCA34253.1"/>
    </source>
</evidence>
<gene>
    <name evidence="2" type="ORF">ABS861_02315</name>
</gene>
<proteinExistence type="predicted"/>
<dbReference type="Gene3D" id="3.90.70.80">
    <property type="match status" value="1"/>
</dbReference>
<dbReference type="AlphaFoldDB" id="A0AAU7YKV2"/>
<name>A0AAU7YKV2_9RICK</name>
<evidence type="ECO:0000256" key="1">
    <source>
        <dbReference type="SAM" id="MobiDB-lite"/>
    </source>
</evidence>
<protein>
    <recommendedName>
        <fullName evidence="3">OTU domain-containing protein</fullName>
    </recommendedName>
</protein>
<dbReference type="EMBL" id="CP158587">
    <property type="protein sequence ID" value="XCA34253.1"/>
    <property type="molecule type" value="Genomic_DNA"/>
</dbReference>
<sequence>MTTAKKRKLPSDFHDVEVGIKRPRILGQMNVPRKRKSSSGLHGVESPKRFKSFGQEITLLNSNSYPNDFYEGKLSDVVGQSVSDVEQKLSSSQVAKYDTAGDGNCFFHAVFGENSSDVYKTDKAQAMRKEWREFLNQFKSLNDPKMPNALKQHLRTFFVDLLSNIGEVLNVPKEMKELIEEINKKVDDVINESVERTKVLKNNIIEKFSEDEKFCNEIYEVIKQATNAYNERNAQQRDLLSIEDLLKKENEKTLYNRVEEELESCAYRLDTTLTKEKYKEEYIINNNRILDSVIGQKDFYQTYLKAIQKQGYFVFHGEIPILASLSNTEIEAYFEGQEGMTIYKPDPNMINPEYVRKDELWGNKKKEVIYLGGNHYSRARVITKEIQEQEDFQLAKELQLDEILEYCNLSKNISERAEVEKRFDELLAKNADGNIGDVIAQCINDVQQRIKCLEEPVLSRRCSVEEARVGKAFYQHTSIGGIL</sequence>
<reference evidence="2" key="1">
    <citation type="submission" date="2024-06" db="EMBL/GenBank/DDBJ databases">
        <title>Genome assembly of the Oeneis chryxus ivallda.</title>
        <authorList>
            <person name="MacDonald Z."/>
            <person name="Shaffer H.B."/>
            <person name="Gillespie T."/>
            <person name="Marimuthu M.P.A."/>
            <person name="Nguyen O."/>
            <person name="Fairbairn C.W."/>
            <person name="Seligmann W.E."/>
            <person name="Escalona M."/>
            <person name="Miller C."/>
            <person name="Toffelmier E."/>
        </authorList>
    </citation>
    <scope>NUCLEOTIDE SEQUENCE</scope>
    <source>
        <strain evidence="2">CCGP_102_HBS-TG_Oc004</strain>
    </source>
</reference>
<accession>A0AAU7YKV2</accession>